<dbReference type="CDD" id="cd01425">
    <property type="entry name" value="RPS2"/>
    <property type="match status" value="1"/>
</dbReference>
<evidence type="ECO:0000256" key="5">
    <source>
        <dbReference type="HAMAP-Rule" id="MF_00291"/>
    </source>
</evidence>
<evidence type="ECO:0000313" key="8">
    <source>
        <dbReference type="Proteomes" id="UP000178059"/>
    </source>
</evidence>
<comment type="caution">
    <text evidence="7">The sequence shown here is derived from an EMBL/GenBank/DDBJ whole genome shotgun (WGS) entry which is preliminary data.</text>
</comment>
<dbReference type="FunFam" id="1.10.287.610:FF:000001">
    <property type="entry name" value="30S ribosomal protein S2"/>
    <property type="match status" value="1"/>
</dbReference>
<dbReference type="GO" id="GO:0015935">
    <property type="term" value="C:small ribosomal subunit"/>
    <property type="evidence" value="ECO:0007669"/>
    <property type="project" value="InterPro"/>
</dbReference>
<evidence type="ECO:0000256" key="6">
    <source>
        <dbReference type="RuleBase" id="RU003631"/>
    </source>
</evidence>
<dbReference type="InterPro" id="IPR018130">
    <property type="entry name" value="Ribosomal_uS2_CS"/>
</dbReference>
<dbReference type="InterPro" id="IPR023591">
    <property type="entry name" value="Ribosomal_uS2_flav_dom_sf"/>
</dbReference>
<protein>
    <recommendedName>
        <fullName evidence="4 5">Small ribosomal subunit protein uS2</fullName>
    </recommendedName>
</protein>
<name>A0A1F6VIA2_9BACT</name>
<dbReference type="InterPro" id="IPR005706">
    <property type="entry name" value="Ribosomal_uS2_bac/mit/plastid"/>
</dbReference>
<dbReference type="NCBIfam" id="TIGR01011">
    <property type="entry name" value="rpsB_bact"/>
    <property type="match status" value="1"/>
</dbReference>
<comment type="similarity">
    <text evidence="1 5 6">Belongs to the universal ribosomal protein uS2 family.</text>
</comment>
<dbReference type="SUPFAM" id="SSF52313">
    <property type="entry name" value="Ribosomal protein S2"/>
    <property type="match status" value="1"/>
</dbReference>
<organism evidence="7 8">
    <name type="scientific">Candidatus Nomurabacteria bacterium RIFCSPHIGHO2_01_FULL_42_16</name>
    <dbReference type="NCBI Taxonomy" id="1801743"/>
    <lineage>
        <taxon>Bacteria</taxon>
        <taxon>Candidatus Nomuraibacteriota</taxon>
    </lineage>
</organism>
<evidence type="ECO:0000256" key="4">
    <source>
        <dbReference type="ARBA" id="ARBA00035256"/>
    </source>
</evidence>
<evidence type="ECO:0000256" key="3">
    <source>
        <dbReference type="ARBA" id="ARBA00023274"/>
    </source>
</evidence>
<dbReference type="HAMAP" id="MF_00291_B">
    <property type="entry name" value="Ribosomal_uS2_B"/>
    <property type="match status" value="1"/>
</dbReference>
<dbReference type="EMBL" id="MFTT01000028">
    <property type="protein sequence ID" value="OGI69309.1"/>
    <property type="molecule type" value="Genomic_DNA"/>
</dbReference>
<dbReference type="Gene3D" id="3.40.50.10490">
    <property type="entry name" value="Glucose-6-phosphate isomerase like protein, domain 1"/>
    <property type="match status" value="1"/>
</dbReference>
<dbReference type="PANTHER" id="PTHR12534:SF0">
    <property type="entry name" value="SMALL RIBOSOMAL SUBUNIT PROTEIN US2M"/>
    <property type="match status" value="1"/>
</dbReference>
<evidence type="ECO:0000313" key="7">
    <source>
        <dbReference type="EMBL" id="OGI69309.1"/>
    </source>
</evidence>
<dbReference type="PROSITE" id="PS00963">
    <property type="entry name" value="RIBOSOMAL_S2_2"/>
    <property type="match status" value="1"/>
</dbReference>
<dbReference type="GO" id="GO:0006412">
    <property type="term" value="P:translation"/>
    <property type="evidence" value="ECO:0007669"/>
    <property type="project" value="UniProtKB-UniRule"/>
</dbReference>
<dbReference type="STRING" id="1801743.A2824_00925"/>
<reference evidence="7 8" key="1">
    <citation type="journal article" date="2016" name="Nat. Commun.">
        <title>Thousands of microbial genomes shed light on interconnected biogeochemical processes in an aquifer system.</title>
        <authorList>
            <person name="Anantharaman K."/>
            <person name="Brown C.T."/>
            <person name="Hug L.A."/>
            <person name="Sharon I."/>
            <person name="Castelle C.J."/>
            <person name="Probst A.J."/>
            <person name="Thomas B.C."/>
            <person name="Singh A."/>
            <person name="Wilkins M.J."/>
            <person name="Karaoz U."/>
            <person name="Brodie E.L."/>
            <person name="Williams K.H."/>
            <person name="Hubbard S.S."/>
            <person name="Banfield J.F."/>
        </authorList>
    </citation>
    <scope>NUCLEOTIDE SEQUENCE [LARGE SCALE GENOMIC DNA]</scope>
</reference>
<dbReference type="PANTHER" id="PTHR12534">
    <property type="entry name" value="30S RIBOSOMAL PROTEIN S2 PROKARYOTIC AND ORGANELLAR"/>
    <property type="match status" value="1"/>
</dbReference>
<dbReference type="AlphaFoldDB" id="A0A1F6VIA2"/>
<gene>
    <name evidence="5" type="primary">rpsB</name>
    <name evidence="7" type="ORF">A2824_00925</name>
</gene>
<keyword evidence="3 5" id="KW-0687">Ribonucleoprotein</keyword>
<dbReference type="Pfam" id="PF00318">
    <property type="entry name" value="Ribosomal_S2"/>
    <property type="match status" value="1"/>
</dbReference>
<accession>A0A1F6VIA2</accession>
<proteinExistence type="inferred from homology"/>
<evidence type="ECO:0000256" key="1">
    <source>
        <dbReference type="ARBA" id="ARBA00006242"/>
    </source>
</evidence>
<keyword evidence="2 5" id="KW-0689">Ribosomal protein</keyword>
<dbReference type="InterPro" id="IPR001865">
    <property type="entry name" value="Ribosomal_uS2"/>
</dbReference>
<dbReference type="PRINTS" id="PR00395">
    <property type="entry name" value="RIBOSOMALS2"/>
</dbReference>
<dbReference type="GO" id="GO:0003735">
    <property type="term" value="F:structural constituent of ribosome"/>
    <property type="evidence" value="ECO:0007669"/>
    <property type="project" value="InterPro"/>
</dbReference>
<dbReference type="Gene3D" id="1.10.287.610">
    <property type="entry name" value="Helix hairpin bin"/>
    <property type="match status" value="1"/>
</dbReference>
<dbReference type="Proteomes" id="UP000178059">
    <property type="component" value="Unassembled WGS sequence"/>
</dbReference>
<evidence type="ECO:0000256" key="2">
    <source>
        <dbReference type="ARBA" id="ARBA00022980"/>
    </source>
</evidence>
<sequence length="234" mass="26752">MAVMTNNIKSDQNLEIMQKAGGHFGYSKSRRHPSTAKFILGTKNKTDYIDLEKTKVELDRALELISNLAKEGKQILFVGSKPEAKKAVQEAAENLGMPYVNERWIGGTLTNFGEIKKRIDRLVDLKDKREKGEFEKYTKKERLMINREIERLEKYFSSLVKMAKTPNLLIIVDSRKEEGALNEAIRMKIPVISICNTDCDIKKVDYPIVANDSSVSSIKFFVEQLAKAYKQQDK</sequence>